<dbReference type="PROSITE" id="PS51635">
    <property type="entry name" value="PNPLA"/>
    <property type="match status" value="1"/>
</dbReference>
<feature type="domain" description="PNPLA" evidence="6">
    <location>
        <begin position="1"/>
        <end position="85"/>
    </location>
</feature>
<dbReference type="GO" id="GO:0006629">
    <property type="term" value="P:lipid metabolic process"/>
    <property type="evidence" value="ECO:0007669"/>
    <property type="project" value="UniProtKB-KW"/>
</dbReference>
<comment type="caution">
    <text evidence="7">The sequence shown here is derived from an EMBL/GenBank/DDBJ whole genome shotgun (WGS) entry which is preliminary data.</text>
</comment>
<dbReference type="InterPro" id="IPR016035">
    <property type="entry name" value="Acyl_Trfase/lysoPLipase"/>
</dbReference>
<dbReference type="GO" id="GO:0005739">
    <property type="term" value="C:mitochondrion"/>
    <property type="evidence" value="ECO:0007669"/>
    <property type="project" value="TreeGrafter"/>
</dbReference>
<dbReference type="GO" id="GO:0047499">
    <property type="term" value="F:calcium-independent phospholipase A2 activity"/>
    <property type="evidence" value="ECO:0007669"/>
    <property type="project" value="InterPro"/>
</dbReference>
<dbReference type="EMBL" id="NCKU01007574">
    <property type="protein sequence ID" value="RWS02542.1"/>
    <property type="molecule type" value="Genomic_DNA"/>
</dbReference>
<accession>A0A443QHN2</accession>
<name>A0A443QHN2_9ACAR</name>
<keyword evidence="8" id="KW-1185">Reference proteome</keyword>
<dbReference type="GO" id="GO:0052816">
    <property type="term" value="F:long-chain fatty acyl-CoA hydrolase activity"/>
    <property type="evidence" value="ECO:0007669"/>
    <property type="project" value="TreeGrafter"/>
</dbReference>
<gene>
    <name evidence="7" type="ORF">B4U79_05094</name>
</gene>
<dbReference type="PANTHER" id="PTHR24139:SF34">
    <property type="entry name" value="85_88 KDA CALCIUM-INDEPENDENT PHOSPHOLIPASE A2"/>
    <property type="match status" value="1"/>
</dbReference>
<dbReference type="Gene3D" id="3.40.1090.10">
    <property type="entry name" value="Cytosolic phospholipase A2 catalytic domain"/>
    <property type="match status" value="1"/>
</dbReference>
<feature type="short sequence motif" description="DGA/G" evidence="5">
    <location>
        <begin position="72"/>
        <end position="74"/>
    </location>
</feature>
<evidence type="ECO:0000313" key="8">
    <source>
        <dbReference type="Proteomes" id="UP000285301"/>
    </source>
</evidence>
<evidence type="ECO:0000313" key="7">
    <source>
        <dbReference type="EMBL" id="RWS02542.1"/>
    </source>
</evidence>
<dbReference type="GO" id="GO:2000304">
    <property type="term" value="P:positive regulation of ceramide biosynthetic process"/>
    <property type="evidence" value="ECO:0007669"/>
    <property type="project" value="TreeGrafter"/>
</dbReference>
<dbReference type="InterPro" id="IPR002641">
    <property type="entry name" value="PNPLA_dom"/>
</dbReference>
<evidence type="ECO:0000256" key="1">
    <source>
        <dbReference type="ARBA" id="ARBA00022737"/>
    </source>
</evidence>
<organism evidence="7 8">
    <name type="scientific">Dinothrombium tinctorium</name>
    <dbReference type="NCBI Taxonomy" id="1965070"/>
    <lineage>
        <taxon>Eukaryota</taxon>
        <taxon>Metazoa</taxon>
        <taxon>Ecdysozoa</taxon>
        <taxon>Arthropoda</taxon>
        <taxon>Chelicerata</taxon>
        <taxon>Arachnida</taxon>
        <taxon>Acari</taxon>
        <taxon>Acariformes</taxon>
        <taxon>Trombidiformes</taxon>
        <taxon>Prostigmata</taxon>
        <taxon>Anystina</taxon>
        <taxon>Parasitengona</taxon>
        <taxon>Trombidioidea</taxon>
        <taxon>Trombidiidae</taxon>
        <taxon>Dinothrombium</taxon>
    </lineage>
</organism>
<evidence type="ECO:0000259" key="6">
    <source>
        <dbReference type="PROSITE" id="PS51635"/>
    </source>
</evidence>
<sequence>MVTATVADIFPPDIHIFRNYDPPDDVLASAKQESINKNAKSFPKPSEQLVWMAARSSGAAPTYFRPCGKFVDGGLISNNPTLDALTEIVKYNAVLENIGESDKKYKLVTVVSLGTGSMPVTQVPIIDIFRPDSIMGVAKMAFMASSLGQLLVEQATQADGQVVERAKAWCHSLNVPYFRVNPPLSENIPMDETNNTKLINMLWETTAYMHNRKEELKKLTLLLV</sequence>
<keyword evidence="4" id="KW-0443">Lipid metabolism</keyword>
<proteinExistence type="predicted"/>
<dbReference type="AlphaFoldDB" id="A0A443QHN2"/>
<dbReference type="Proteomes" id="UP000285301">
    <property type="component" value="Unassembled WGS sequence"/>
</dbReference>
<reference evidence="7 8" key="1">
    <citation type="journal article" date="2018" name="Gigascience">
        <title>Genomes of trombidid mites reveal novel predicted allergens and laterally-transferred genes associated with secondary metabolism.</title>
        <authorList>
            <person name="Dong X."/>
            <person name="Chaisiri K."/>
            <person name="Xia D."/>
            <person name="Armstrong S.D."/>
            <person name="Fang Y."/>
            <person name="Donnelly M.J."/>
            <person name="Kadowaki T."/>
            <person name="McGarry J.W."/>
            <person name="Darby A.C."/>
            <person name="Makepeace B.L."/>
        </authorList>
    </citation>
    <scope>NUCLEOTIDE SEQUENCE [LARGE SCALE GENOMIC DNA]</scope>
    <source>
        <strain evidence="7">UoL-WK</strain>
    </source>
</reference>
<keyword evidence="3" id="KW-0040">ANK repeat</keyword>
<dbReference type="InterPro" id="IPR047148">
    <property type="entry name" value="PLPL9"/>
</dbReference>
<dbReference type="PANTHER" id="PTHR24139">
    <property type="entry name" value="CALCIUM-INDEPENDENT PHOSPHOLIPASE A2"/>
    <property type="match status" value="1"/>
</dbReference>
<evidence type="ECO:0000256" key="2">
    <source>
        <dbReference type="ARBA" id="ARBA00022801"/>
    </source>
</evidence>
<evidence type="ECO:0000256" key="3">
    <source>
        <dbReference type="ARBA" id="ARBA00023043"/>
    </source>
</evidence>
<dbReference type="STRING" id="1965070.A0A443QHN2"/>
<evidence type="ECO:0000256" key="5">
    <source>
        <dbReference type="PROSITE-ProRule" id="PRU01161"/>
    </source>
</evidence>
<dbReference type="SUPFAM" id="SSF52151">
    <property type="entry name" value="FabD/lysophospholipase-like"/>
    <property type="match status" value="1"/>
</dbReference>
<evidence type="ECO:0000256" key="4">
    <source>
        <dbReference type="ARBA" id="ARBA00023098"/>
    </source>
</evidence>
<protein>
    <submittedName>
        <fullName evidence="7">Calcium-independent phospholipase A2-like protein</fullName>
    </submittedName>
</protein>
<keyword evidence="2" id="KW-0378">Hydrolase</keyword>
<keyword evidence="1" id="KW-0677">Repeat</keyword>
<comment type="caution">
    <text evidence="5">Lacks conserved residue(s) required for the propagation of feature annotation.</text>
</comment>
<dbReference type="OrthoDB" id="6513706at2759"/>